<dbReference type="Proteomes" id="UP000235392">
    <property type="component" value="Unassembled WGS sequence"/>
</dbReference>
<dbReference type="AlphaFoldDB" id="A0A2N5SZH0"/>
<dbReference type="InterPro" id="IPR051058">
    <property type="entry name" value="GDSL_Est/Lipase"/>
</dbReference>
<evidence type="ECO:0000256" key="2">
    <source>
        <dbReference type="SAM" id="MobiDB-lite"/>
    </source>
</evidence>
<feature type="compositionally biased region" description="Low complexity" evidence="2">
    <location>
        <begin position="91"/>
        <end position="106"/>
    </location>
</feature>
<organism evidence="4 6">
    <name type="scientific">Puccinia coronata f. sp. avenae</name>
    <dbReference type="NCBI Taxonomy" id="200324"/>
    <lineage>
        <taxon>Eukaryota</taxon>
        <taxon>Fungi</taxon>
        <taxon>Dikarya</taxon>
        <taxon>Basidiomycota</taxon>
        <taxon>Pucciniomycotina</taxon>
        <taxon>Pucciniomycetes</taxon>
        <taxon>Pucciniales</taxon>
        <taxon>Pucciniaceae</taxon>
        <taxon>Puccinia</taxon>
    </lineage>
</organism>
<feature type="compositionally biased region" description="Low complexity" evidence="2">
    <location>
        <begin position="421"/>
        <end position="437"/>
    </location>
</feature>
<evidence type="ECO:0000313" key="4">
    <source>
        <dbReference type="EMBL" id="PLW18640.1"/>
    </source>
</evidence>
<dbReference type="SUPFAM" id="SSF52266">
    <property type="entry name" value="SGNH hydrolase"/>
    <property type="match status" value="1"/>
</dbReference>
<feature type="compositionally biased region" description="Basic and acidic residues" evidence="2">
    <location>
        <begin position="1"/>
        <end position="11"/>
    </location>
</feature>
<dbReference type="Gene3D" id="3.40.50.1110">
    <property type="entry name" value="SGNH hydrolase"/>
    <property type="match status" value="1"/>
</dbReference>
<feature type="region of interest" description="Disordered" evidence="2">
    <location>
        <begin position="163"/>
        <end position="216"/>
    </location>
</feature>
<evidence type="ECO:0000256" key="3">
    <source>
        <dbReference type="SAM" id="Phobius"/>
    </source>
</evidence>
<feature type="region of interest" description="Disordered" evidence="2">
    <location>
        <begin position="351"/>
        <end position="374"/>
    </location>
</feature>
<feature type="transmembrane region" description="Helical" evidence="3">
    <location>
        <begin position="389"/>
        <end position="412"/>
    </location>
</feature>
<dbReference type="InterPro" id="IPR036514">
    <property type="entry name" value="SGNH_hydro_sf"/>
</dbReference>
<feature type="compositionally biased region" description="Polar residues" evidence="2">
    <location>
        <begin position="64"/>
        <end position="73"/>
    </location>
</feature>
<name>A0A2N5SZH0_9BASI</name>
<dbReference type="PANTHER" id="PTHR45648">
    <property type="entry name" value="GDSL LIPASE/ACYLHYDROLASE FAMILY PROTEIN (AFU_ORTHOLOGUE AFUA_4G14700)"/>
    <property type="match status" value="1"/>
</dbReference>
<evidence type="ECO:0000313" key="5">
    <source>
        <dbReference type="EMBL" id="PLW48195.1"/>
    </source>
</evidence>
<keyword evidence="6" id="KW-1185">Reference proteome</keyword>
<feature type="region of interest" description="Disordered" evidence="2">
    <location>
        <begin position="1"/>
        <end position="146"/>
    </location>
</feature>
<keyword evidence="3" id="KW-1133">Transmembrane helix</keyword>
<evidence type="ECO:0000256" key="1">
    <source>
        <dbReference type="ARBA" id="ARBA00022801"/>
    </source>
</evidence>
<feature type="compositionally biased region" description="Polar residues" evidence="2">
    <location>
        <begin position="230"/>
        <end position="249"/>
    </location>
</feature>
<feature type="region of interest" description="Disordered" evidence="2">
    <location>
        <begin position="418"/>
        <end position="441"/>
    </location>
</feature>
<dbReference type="Pfam" id="PF00657">
    <property type="entry name" value="Lipase_GDSL"/>
    <property type="match status" value="1"/>
</dbReference>
<dbReference type="CDD" id="cd01846">
    <property type="entry name" value="fatty_acyltransferase_like"/>
    <property type="match status" value="1"/>
</dbReference>
<dbReference type="Proteomes" id="UP000235388">
    <property type="component" value="Unassembled WGS sequence"/>
</dbReference>
<protein>
    <recommendedName>
        <fullName evidence="8">Carbohydrate esterase family 16 protein</fullName>
    </recommendedName>
</protein>
<feature type="compositionally biased region" description="Polar residues" evidence="2">
    <location>
        <begin position="267"/>
        <end position="286"/>
    </location>
</feature>
<reference evidence="6 7" key="1">
    <citation type="submission" date="2017-11" db="EMBL/GenBank/DDBJ databases">
        <title>De novo assembly and phasing of dikaryotic genomes from two isolates of Puccinia coronata f. sp. avenae, the causal agent of oat crown rust.</title>
        <authorList>
            <person name="Miller M.E."/>
            <person name="Zhang Y."/>
            <person name="Omidvar V."/>
            <person name="Sperschneider J."/>
            <person name="Schwessinger B."/>
            <person name="Raley C."/>
            <person name="Palmer J.M."/>
            <person name="Garnica D."/>
            <person name="Upadhyaya N."/>
            <person name="Rathjen J."/>
            <person name="Taylor J.M."/>
            <person name="Park R.F."/>
            <person name="Dodds P.N."/>
            <person name="Hirsch C.D."/>
            <person name="Kianian S.F."/>
            <person name="Figueroa M."/>
        </authorList>
    </citation>
    <scope>NUCLEOTIDE SEQUENCE [LARGE SCALE GENOMIC DNA]</scope>
    <source>
        <strain evidence="4">12NC29</strain>
        <strain evidence="5">12SD80</strain>
    </source>
</reference>
<dbReference type="PANTHER" id="PTHR45648:SF22">
    <property type="entry name" value="GDSL LIPASE_ACYLHYDROLASE FAMILY PROTEIN (AFU_ORTHOLOGUE AFUA_4G14700)"/>
    <property type="match status" value="1"/>
</dbReference>
<keyword evidence="3" id="KW-0812">Transmembrane</keyword>
<proteinExistence type="predicted"/>
<sequence length="767" mass="82710">MEDHPDYHPAADRLGTAGDEPQALAHDHPLPAHVRTNSSSELVPQPNPEETRSLLNPSIDAYSLRTTPTQSSRYPPPPPPSGAFNSAHPLSTPVSVFSASASPSPSLRRNHSDCLLARDQPRPTHPYYPQLPSSPLVQPKPTRDAVVDRSEISSTFYSQLPTPIHTVDASSSSPSSHSTLPNQSPPLPPPSPPSHHPLSFVSSTPSSRPSYQSRAYNSSENLLKLSSAPTYSSTPYNHHSGSPRLTSSHRLLPPHSYPFQSPPPSPTLVQTPDMTTNQHNHPQHVSSLPFDHPSFNILSQYSPPPPPPQHHAPYVFGQPNSLLSSLDEFKHSPNDELKGSYADLHPPHISKNAGYPKGFQPPMDPPATKSSHPGRGPYRKFLMIGYRRLAIVTLAGLLLILAAVGIIVYTHLKRADHPPEVTGDSDGDVVGQSGLGSARNTSASAGLDPFNATNSAFGPDNGLRGGINGYDSLVVFGASYCDNAHVRPANLHRTLKPLPYYKGRWSNGFVWNEYLSAIIGPGGRSTTLVNYAFGGATVDNSLNEAPVPDLEQQVNAFLSDLSAQSAGAGPSNGKSLIAVWVGINSITKIWNSVLKQEGQARSQTDVQDIMTKAQLNIHATVDHIFEVVTNLIHTTAFKAAVPDLLLLPIPPAQLLLVNLHAAKGNAGAIRTLATLSDLFNSRFADQLSGFQGSLATEQRVFTLDIPAIWHRFIDTPAAANLTVVDQPCLTKAGVCSSPGSYLFWDTLHPTTHIHEQLALMMASEIKR</sequence>
<accession>A0A2N5SZH0</accession>
<keyword evidence="3" id="KW-0472">Membrane</keyword>
<dbReference type="STRING" id="200324.A0A2N5SZH0"/>
<evidence type="ECO:0000313" key="6">
    <source>
        <dbReference type="Proteomes" id="UP000235388"/>
    </source>
</evidence>
<dbReference type="EMBL" id="PGCI01000025">
    <property type="protein sequence ID" value="PLW48195.1"/>
    <property type="molecule type" value="Genomic_DNA"/>
</dbReference>
<feature type="region of interest" description="Disordered" evidence="2">
    <location>
        <begin position="230"/>
        <end position="290"/>
    </location>
</feature>
<evidence type="ECO:0008006" key="8">
    <source>
        <dbReference type="Google" id="ProtNLM"/>
    </source>
</evidence>
<dbReference type="GO" id="GO:0016788">
    <property type="term" value="F:hydrolase activity, acting on ester bonds"/>
    <property type="evidence" value="ECO:0007669"/>
    <property type="project" value="InterPro"/>
</dbReference>
<feature type="compositionally biased region" description="Pro residues" evidence="2">
    <location>
        <begin position="183"/>
        <end position="195"/>
    </location>
</feature>
<dbReference type="InterPro" id="IPR001087">
    <property type="entry name" value="GDSL"/>
</dbReference>
<dbReference type="OrthoDB" id="1600564at2759"/>
<comment type="caution">
    <text evidence="4">The sequence shown here is derived from an EMBL/GenBank/DDBJ whole genome shotgun (WGS) entry which is preliminary data.</text>
</comment>
<keyword evidence="1" id="KW-0378">Hydrolase</keyword>
<dbReference type="EMBL" id="PGCJ01000827">
    <property type="protein sequence ID" value="PLW18640.1"/>
    <property type="molecule type" value="Genomic_DNA"/>
</dbReference>
<gene>
    <name evidence="4" type="ORF">PCANC_13319</name>
    <name evidence="5" type="ORF">PCASD_03337</name>
</gene>
<feature type="compositionally biased region" description="Low complexity" evidence="2">
    <location>
        <begin position="196"/>
        <end position="213"/>
    </location>
</feature>
<evidence type="ECO:0000313" key="7">
    <source>
        <dbReference type="Proteomes" id="UP000235392"/>
    </source>
</evidence>